<protein>
    <recommendedName>
        <fullName evidence="4">DUF3592 domain-containing protein</fullName>
    </recommendedName>
</protein>
<feature type="transmembrane region" description="Helical" evidence="1">
    <location>
        <begin position="64"/>
        <end position="82"/>
    </location>
</feature>
<keyword evidence="1" id="KW-1133">Transmembrane helix</keyword>
<dbReference type="EMBL" id="DXCP01000054">
    <property type="protein sequence ID" value="HIY80236.1"/>
    <property type="molecule type" value="Genomic_DNA"/>
</dbReference>
<evidence type="ECO:0000313" key="3">
    <source>
        <dbReference type="Proteomes" id="UP000824133"/>
    </source>
</evidence>
<keyword evidence="1" id="KW-0472">Membrane</keyword>
<name>A0A9D2CI91_9ACTN</name>
<dbReference type="AlphaFoldDB" id="A0A9D2CI91"/>
<dbReference type="Proteomes" id="UP000824133">
    <property type="component" value="Unassembled WGS sequence"/>
</dbReference>
<reference evidence="2" key="1">
    <citation type="journal article" date="2021" name="PeerJ">
        <title>Extensive microbial diversity within the chicken gut microbiome revealed by metagenomics and culture.</title>
        <authorList>
            <person name="Gilroy R."/>
            <person name="Ravi A."/>
            <person name="Getino M."/>
            <person name="Pursley I."/>
            <person name="Horton D.L."/>
            <person name="Alikhan N.F."/>
            <person name="Baker D."/>
            <person name="Gharbi K."/>
            <person name="Hall N."/>
            <person name="Watson M."/>
            <person name="Adriaenssens E.M."/>
            <person name="Foster-Nyarko E."/>
            <person name="Jarju S."/>
            <person name="Secka A."/>
            <person name="Antonio M."/>
            <person name="Oren A."/>
            <person name="Chaudhuri R.R."/>
            <person name="La Ragione R."/>
            <person name="Hildebrand F."/>
            <person name="Pallen M.J."/>
        </authorList>
    </citation>
    <scope>NUCLEOTIDE SEQUENCE</scope>
    <source>
        <strain evidence="2">ChiHjej10B9-743</strain>
    </source>
</reference>
<keyword evidence="1" id="KW-0812">Transmembrane</keyword>
<feature type="transmembrane region" description="Helical" evidence="1">
    <location>
        <begin position="6"/>
        <end position="25"/>
    </location>
</feature>
<gene>
    <name evidence="2" type="ORF">IAA42_07375</name>
</gene>
<comment type="caution">
    <text evidence="2">The sequence shown here is derived from an EMBL/GenBank/DDBJ whole genome shotgun (WGS) entry which is preliminary data.</text>
</comment>
<evidence type="ECO:0000256" key="1">
    <source>
        <dbReference type="SAM" id="Phobius"/>
    </source>
</evidence>
<accession>A0A9D2CI91</accession>
<proteinExistence type="predicted"/>
<feature type="transmembrane region" description="Helical" evidence="1">
    <location>
        <begin position="37"/>
        <end position="58"/>
    </location>
</feature>
<evidence type="ECO:0000313" key="2">
    <source>
        <dbReference type="EMBL" id="HIY80236.1"/>
    </source>
</evidence>
<organism evidence="2 3">
    <name type="scientific">Candidatus Olsenella excrementavium</name>
    <dbReference type="NCBI Taxonomy" id="2838709"/>
    <lineage>
        <taxon>Bacteria</taxon>
        <taxon>Bacillati</taxon>
        <taxon>Actinomycetota</taxon>
        <taxon>Coriobacteriia</taxon>
        <taxon>Coriobacteriales</taxon>
        <taxon>Atopobiaceae</taxon>
        <taxon>Olsenella</taxon>
    </lineage>
</organism>
<reference evidence="2" key="2">
    <citation type="submission" date="2021-04" db="EMBL/GenBank/DDBJ databases">
        <authorList>
            <person name="Gilroy R."/>
        </authorList>
    </citation>
    <scope>NUCLEOTIDE SEQUENCE</scope>
    <source>
        <strain evidence="2">ChiHjej10B9-743</strain>
    </source>
</reference>
<evidence type="ECO:0008006" key="4">
    <source>
        <dbReference type="Google" id="ProtNLM"/>
    </source>
</evidence>
<sequence>MGFDLGALAALFFVALFFDVTATAIARRGNRRDAPIVFAGIVAMALGFTLAFALAAFAPGSDRRVAACALLAMGSLFACIAANNVHALFACRASVESEYLGCEEMPTGQVTTLRYPVCAYAFQGTSYRGRPVQSIGARMARRMSAAGTWPIYLDPRRPAIFIVRRGVSLVALIMAAMSIAGFGAALYVLAFA</sequence>
<feature type="transmembrane region" description="Helical" evidence="1">
    <location>
        <begin position="166"/>
        <end position="190"/>
    </location>
</feature>